<dbReference type="Proteomes" id="UP000321750">
    <property type="component" value="Unassembled WGS sequence"/>
</dbReference>
<sequence>MRCFILLLAIQGGESCPIVANRDLMATVSPRVGESCPRARSLIIFNGSTPGRCVVETLAEVMSKPCIAGGNRPD</sequence>
<accession>A0A512JMD8</accession>
<gene>
    <name evidence="1" type="ORF">MGN01_29760</name>
</gene>
<reference evidence="1 2" key="1">
    <citation type="submission" date="2019-07" db="EMBL/GenBank/DDBJ databases">
        <title>Whole genome shotgun sequence of Methylobacterium gnaphalii NBRC 107716.</title>
        <authorList>
            <person name="Hosoyama A."/>
            <person name="Uohara A."/>
            <person name="Ohji S."/>
            <person name="Ichikawa N."/>
        </authorList>
    </citation>
    <scope>NUCLEOTIDE SEQUENCE [LARGE SCALE GENOMIC DNA]</scope>
    <source>
        <strain evidence="1 2">NBRC 107716</strain>
    </source>
</reference>
<proteinExistence type="predicted"/>
<evidence type="ECO:0000313" key="1">
    <source>
        <dbReference type="EMBL" id="GEP11131.1"/>
    </source>
</evidence>
<dbReference type="AlphaFoldDB" id="A0A512JMD8"/>
<comment type="caution">
    <text evidence="1">The sequence shown here is derived from an EMBL/GenBank/DDBJ whole genome shotgun (WGS) entry which is preliminary data.</text>
</comment>
<organism evidence="1 2">
    <name type="scientific">Methylobacterium gnaphalii</name>
    <dbReference type="NCBI Taxonomy" id="1010610"/>
    <lineage>
        <taxon>Bacteria</taxon>
        <taxon>Pseudomonadati</taxon>
        <taxon>Pseudomonadota</taxon>
        <taxon>Alphaproteobacteria</taxon>
        <taxon>Hyphomicrobiales</taxon>
        <taxon>Methylobacteriaceae</taxon>
        <taxon>Methylobacterium</taxon>
    </lineage>
</organism>
<dbReference type="EMBL" id="BJZV01000016">
    <property type="protein sequence ID" value="GEP11131.1"/>
    <property type="molecule type" value="Genomic_DNA"/>
</dbReference>
<keyword evidence="2" id="KW-1185">Reference proteome</keyword>
<protein>
    <submittedName>
        <fullName evidence="1">Uncharacterized protein</fullName>
    </submittedName>
</protein>
<evidence type="ECO:0000313" key="2">
    <source>
        <dbReference type="Proteomes" id="UP000321750"/>
    </source>
</evidence>
<name>A0A512JMD8_9HYPH</name>